<keyword evidence="3" id="KW-1185">Reference proteome</keyword>
<gene>
    <name evidence="2" type="ORF">AGERDE_LOCUS3787</name>
</gene>
<dbReference type="GO" id="GO:0005507">
    <property type="term" value="F:copper ion binding"/>
    <property type="evidence" value="ECO:0007669"/>
    <property type="project" value="TreeGrafter"/>
</dbReference>
<protein>
    <submittedName>
        <fullName evidence="2">12861_t:CDS:1</fullName>
    </submittedName>
</protein>
<comment type="caution">
    <text evidence="2">The sequence shown here is derived from an EMBL/GenBank/DDBJ whole genome shotgun (WGS) entry which is preliminary data.</text>
</comment>
<dbReference type="InterPro" id="IPR015867">
    <property type="entry name" value="N-reg_PII/ATP_PRibTrfase_C"/>
</dbReference>
<reference evidence="2" key="1">
    <citation type="submission" date="2021-06" db="EMBL/GenBank/DDBJ databases">
        <authorList>
            <person name="Kallberg Y."/>
            <person name="Tangrot J."/>
            <person name="Rosling A."/>
        </authorList>
    </citation>
    <scope>NUCLEOTIDE SEQUENCE</scope>
    <source>
        <strain evidence="2">MT106</strain>
    </source>
</reference>
<dbReference type="GO" id="GO:0010038">
    <property type="term" value="P:response to metal ion"/>
    <property type="evidence" value="ECO:0007669"/>
    <property type="project" value="InterPro"/>
</dbReference>
<name>A0A9N8ZGR4_9GLOM</name>
<dbReference type="InterPro" id="IPR004323">
    <property type="entry name" value="Ion_tolerance_CutA"/>
</dbReference>
<dbReference type="AlphaFoldDB" id="A0A9N8ZGR4"/>
<dbReference type="SUPFAM" id="SSF54913">
    <property type="entry name" value="GlnB-like"/>
    <property type="match status" value="1"/>
</dbReference>
<dbReference type="Gene3D" id="3.30.70.120">
    <property type="match status" value="1"/>
</dbReference>
<dbReference type="PANTHER" id="PTHR23419:SF8">
    <property type="entry name" value="FI09726P"/>
    <property type="match status" value="1"/>
</dbReference>
<evidence type="ECO:0000313" key="2">
    <source>
        <dbReference type="EMBL" id="CAG8491713.1"/>
    </source>
</evidence>
<sequence length="121" mass="14153">MSQQDSITARVVLITVLETEAKELSKKILEKKYATAINIIPGITTFYWWKNEIVEYLEQMLVIKTEDYRVKELVEYVKKNQTYQVPGIISIKIDEGNPAYLTWIERAVLEPHELFGTFIEL</sequence>
<dbReference type="Pfam" id="PF03091">
    <property type="entry name" value="CutA1"/>
    <property type="match status" value="1"/>
</dbReference>
<evidence type="ECO:0000256" key="1">
    <source>
        <dbReference type="ARBA" id="ARBA00010169"/>
    </source>
</evidence>
<comment type="similarity">
    <text evidence="1">Belongs to the CutA family.</text>
</comment>
<dbReference type="OrthoDB" id="2017693at2759"/>
<dbReference type="Proteomes" id="UP000789831">
    <property type="component" value="Unassembled WGS sequence"/>
</dbReference>
<dbReference type="EMBL" id="CAJVPL010000395">
    <property type="protein sequence ID" value="CAG8491713.1"/>
    <property type="molecule type" value="Genomic_DNA"/>
</dbReference>
<evidence type="ECO:0000313" key="3">
    <source>
        <dbReference type="Proteomes" id="UP000789831"/>
    </source>
</evidence>
<proteinExistence type="inferred from homology"/>
<accession>A0A9N8ZGR4</accession>
<dbReference type="PANTHER" id="PTHR23419">
    <property type="entry name" value="DIVALENT CATION TOLERANCE CUTA-RELATED"/>
    <property type="match status" value="1"/>
</dbReference>
<organism evidence="2 3">
    <name type="scientific">Ambispora gerdemannii</name>
    <dbReference type="NCBI Taxonomy" id="144530"/>
    <lineage>
        <taxon>Eukaryota</taxon>
        <taxon>Fungi</taxon>
        <taxon>Fungi incertae sedis</taxon>
        <taxon>Mucoromycota</taxon>
        <taxon>Glomeromycotina</taxon>
        <taxon>Glomeromycetes</taxon>
        <taxon>Archaeosporales</taxon>
        <taxon>Ambisporaceae</taxon>
        <taxon>Ambispora</taxon>
    </lineage>
</organism>
<dbReference type="InterPro" id="IPR011322">
    <property type="entry name" value="N-reg_PII-like_a/b"/>
</dbReference>